<organism evidence="1 2">
    <name type="scientific">Ilyodon furcidens</name>
    <name type="common">goldbreast splitfin</name>
    <dbReference type="NCBI Taxonomy" id="33524"/>
    <lineage>
        <taxon>Eukaryota</taxon>
        <taxon>Metazoa</taxon>
        <taxon>Chordata</taxon>
        <taxon>Craniata</taxon>
        <taxon>Vertebrata</taxon>
        <taxon>Euteleostomi</taxon>
        <taxon>Actinopterygii</taxon>
        <taxon>Neopterygii</taxon>
        <taxon>Teleostei</taxon>
        <taxon>Neoteleostei</taxon>
        <taxon>Acanthomorphata</taxon>
        <taxon>Ovalentaria</taxon>
        <taxon>Atherinomorphae</taxon>
        <taxon>Cyprinodontiformes</taxon>
        <taxon>Goodeidae</taxon>
        <taxon>Ilyodon</taxon>
    </lineage>
</organism>
<sequence length="99" mass="11057">MVILVEGSPLFSEEHWSFERVTIGFLVTSLIKALLPRLLSLDSSRKSPGNSNILPFTIDGGHCAHWNFQTAEIYCILPRIWAVRQSCLVALQTTPLNSC</sequence>
<evidence type="ECO:0000313" key="2">
    <source>
        <dbReference type="Proteomes" id="UP001482620"/>
    </source>
</evidence>
<protein>
    <submittedName>
        <fullName evidence="1">Uncharacterized protein</fullName>
    </submittedName>
</protein>
<reference evidence="1 2" key="1">
    <citation type="submission" date="2021-06" db="EMBL/GenBank/DDBJ databases">
        <authorList>
            <person name="Palmer J.M."/>
        </authorList>
    </citation>
    <scope>NUCLEOTIDE SEQUENCE [LARGE SCALE GENOMIC DNA]</scope>
    <source>
        <strain evidence="2">if_2019</strain>
        <tissue evidence="1">Muscle</tissue>
    </source>
</reference>
<accession>A0ABV0SNG1</accession>
<gene>
    <name evidence="1" type="ORF">ILYODFUR_010425</name>
</gene>
<proteinExistence type="predicted"/>
<comment type="caution">
    <text evidence="1">The sequence shown here is derived from an EMBL/GenBank/DDBJ whole genome shotgun (WGS) entry which is preliminary data.</text>
</comment>
<name>A0ABV0SNG1_9TELE</name>
<evidence type="ECO:0000313" key="1">
    <source>
        <dbReference type="EMBL" id="MEQ2220912.1"/>
    </source>
</evidence>
<keyword evidence="2" id="KW-1185">Reference proteome</keyword>
<dbReference type="Proteomes" id="UP001482620">
    <property type="component" value="Unassembled WGS sequence"/>
</dbReference>
<dbReference type="EMBL" id="JAHRIQ010000758">
    <property type="protein sequence ID" value="MEQ2220912.1"/>
    <property type="molecule type" value="Genomic_DNA"/>
</dbReference>